<comment type="caution">
    <text evidence="2">The sequence shown here is derived from an EMBL/GenBank/DDBJ whole genome shotgun (WGS) entry which is preliminary data.</text>
</comment>
<accession>A0ABT7E3F3</accession>
<protein>
    <submittedName>
        <fullName evidence="2">Uncharacterized protein</fullName>
    </submittedName>
</protein>
<evidence type="ECO:0000313" key="2">
    <source>
        <dbReference type="EMBL" id="MDK2126840.1"/>
    </source>
</evidence>
<evidence type="ECO:0000313" key="3">
    <source>
        <dbReference type="Proteomes" id="UP001172778"/>
    </source>
</evidence>
<feature type="signal peptide" evidence="1">
    <location>
        <begin position="1"/>
        <end position="21"/>
    </location>
</feature>
<reference evidence="2" key="1">
    <citation type="submission" date="2023-03" db="EMBL/GenBank/DDBJ databases">
        <title>Chitinimonas shenzhenensis gen. nov., sp. nov., a novel member of family Burkholderiaceae isolated from activated sludge collected in Shen Zhen, China.</title>
        <authorList>
            <person name="Wang X."/>
        </authorList>
    </citation>
    <scope>NUCLEOTIDE SEQUENCE</scope>
    <source>
        <strain evidence="2">DQS-5</strain>
    </source>
</reference>
<gene>
    <name evidence="2" type="ORF">PZA18_22600</name>
</gene>
<name>A0ABT7E3F3_9NEIS</name>
<keyword evidence="1" id="KW-0732">Signal</keyword>
<organism evidence="2 3">
    <name type="scientific">Parachitinimonas caeni</name>
    <dbReference type="NCBI Taxonomy" id="3031301"/>
    <lineage>
        <taxon>Bacteria</taxon>
        <taxon>Pseudomonadati</taxon>
        <taxon>Pseudomonadota</taxon>
        <taxon>Betaproteobacteria</taxon>
        <taxon>Neisseriales</taxon>
        <taxon>Chitinibacteraceae</taxon>
        <taxon>Parachitinimonas</taxon>
    </lineage>
</organism>
<feature type="chain" id="PRO_5045565242" evidence="1">
    <location>
        <begin position="22"/>
        <end position="249"/>
    </location>
</feature>
<dbReference type="RefSeq" id="WP_284103162.1">
    <property type="nucleotide sequence ID" value="NZ_JARRAF010000055.1"/>
</dbReference>
<dbReference type="Proteomes" id="UP001172778">
    <property type="component" value="Unassembled WGS sequence"/>
</dbReference>
<dbReference type="EMBL" id="JARRAF010000055">
    <property type="protein sequence ID" value="MDK2126840.1"/>
    <property type="molecule type" value="Genomic_DNA"/>
</dbReference>
<keyword evidence="3" id="KW-1185">Reference proteome</keyword>
<proteinExistence type="predicted"/>
<evidence type="ECO:0000256" key="1">
    <source>
        <dbReference type="SAM" id="SignalP"/>
    </source>
</evidence>
<sequence>MNRYWIWLAYVFVLAPSPALAGAEPVSSSRIDYFLADTGVELTAYVSVSSPESLIVRLKKICAKGGKVWAVDSGLGYTCKSMTKHDGVNEWHYRVVLKINLKLDESIYPSLFSVNKDSAQRLSQRPLTEEQRNRLIKILSKNKTLYQGTIAAIEKNMGKAAPMKGVVAYLIPWHIENDEYGRNQVYLVAVQDNEVITIKGEMRGEIRGIYSIVGRKYPAVQVSTDGDGVFEYLYPTESPANPLVEISVH</sequence>